<accession>A0A365TKF8</accession>
<proteinExistence type="predicted"/>
<sequence>MEAIPNRVFYSLVMFKKRILSMRIKAVDNLNPPNLIARVLSPLGVYPEKTIIADDYAYYSSPEICFTVILYEKFDLKDENYYSEMEWAHIDEIKLFASLILAVDRDVSFIRIYPFPCTEKLDVSGKLSLKDKNLLTEIKEFLIGVINAPDKKIPGYPASQRNRYQNAKGISLPPVCGGPAYDFRDEGVNYKLQSKVHAAIRKDDYLAIRGLSTLIRSFMLSTHYQFLEESTYSLFIALEASFRMVLRELRNNGVKDPSSSDAMQYIHDAFYDIYRIDKYFEEYYEGRIKSMHPESRFGIFPHAPLMVDDFYHLADDLLEVYAFLLAGYINPKHKEKHKL</sequence>
<evidence type="ECO:0000313" key="2">
    <source>
        <dbReference type="Proteomes" id="UP000252204"/>
    </source>
</evidence>
<keyword evidence="2" id="KW-1185">Reference proteome</keyword>
<protein>
    <submittedName>
        <fullName evidence="1">Uncharacterized protein</fullName>
    </submittedName>
</protein>
<organism evidence="1 2">
    <name type="scientific">Vreelandella sulfidaeris</name>
    <dbReference type="NCBI Taxonomy" id="115553"/>
    <lineage>
        <taxon>Bacteria</taxon>
        <taxon>Pseudomonadati</taxon>
        <taxon>Pseudomonadota</taxon>
        <taxon>Gammaproteobacteria</taxon>
        <taxon>Oceanospirillales</taxon>
        <taxon>Halomonadaceae</taxon>
        <taxon>Vreelandella</taxon>
    </lineage>
</organism>
<gene>
    <name evidence="1" type="ORF">DQ400_15860</name>
</gene>
<evidence type="ECO:0000313" key="1">
    <source>
        <dbReference type="EMBL" id="RBI65938.1"/>
    </source>
</evidence>
<name>A0A365TKF8_9GAMM</name>
<comment type="caution">
    <text evidence="1">The sequence shown here is derived from an EMBL/GenBank/DDBJ whole genome shotgun (WGS) entry which is preliminary data.</text>
</comment>
<reference evidence="2" key="1">
    <citation type="submission" date="2018-06" db="EMBL/GenBank/DDBJ databases">
        <title>Whole genome sequencing of four bacterial strains from South Shetland trench revealing bio-synthetic gene clusters.</title>
        <authorList>
            <person name="Abdel-Mageed W.M."/>
            <person name="Lehri B."/>
            <person name="Jarmusch S."/>
            <person name="Miranda K."/>
            <person name="Goodfellow M."/>
            <person name="Jaspars M."/>
            <person name="Karlyshev A.V."/>
        </authorList>
    </citation>
    <scope>NUCLEOTIDE SEQUENCE [LARGE SCALE GENOMIC DNA]</scope>
    <source>
        <strain evidence="2">SST4</strain>
    </source>
</reference>
<dbReference type="EMBL" id="QNTU01000012">
    <property type="protein sequence ID" value="RBI65938.1"/>
    <property type="molecule type" value="Genomic_DNA"/>
</dbReference>
<dbReference type="AlphaFoldDB" id="A0A365TKF8"/>
<dbReference type="Proteomes" id="UP000252204">
    <property type="component" value="Unassembled WGS sequence"/>
</dbReference>